<feature type="domain" description="Type I restriction modification DNA specificity" evidence="4">
    <location>
        <begin position="161"/>
        <end position="339"/>
    </location>
</feature>
<dbReference type="EMBL" id="NEFX01000010">
    <property type="protein sequence ID" value="OTW31277.1"/>
    <property type="molecule type" value="Genomic_DNA"/>
</dbReference>
<dbReference type="Proteomes" id="UP000195208">
    <property type="component" value="Unassembled WGS sequence"/>
</dbReference>
<dbReference type="RefSeq" id="WP_085622239.1">
    <property type="nucleotide sequence ID" value="NZ_NDYM01000005.1"/>
</dbReference>
<dbReference type="InterPro" id="IPR044946">
    <property type="entry name" value="Restrct_endonuc_typeI_TRD_sf"/>
</dbReference>
<evidence type="ECO:0000313" key="6">
    <source>
        <dbReference type="Proteomes" id="UP000195208"/>
    </source>
</evidence>
<evidence type="ECO:0000256" key="2">
    <source>
        <dbReference type="ARBA" id="ARBA00022747"/>
    </source>
</evidence>
<dbReference type="PANTHER" id="PTHR30408:SF13">
    <property type="entry name" value="TYPE I RESTRICTION ENZYME HINDI SPECIFICITY SUBUNIT"/>
    <property type="match status" value="1"/>
</dbReference>
<evidence type="ECO:0000259" key="4">
    <source>
        <dbReference type="Pfam" id="PF01420"/>
    </source>
</evidence>
<name>A0ABX3Z2W8_9STAP</name>
<comment type="similarity">
    <text evidence="1">Belongs to the type-I restriction system S methylase family.</text>
</comment>
<organism evidence="5 6">
    <name type="scientific">Staphylococcus agnetis</name>
    <dbReference type="NCBI Taxonomy" id="985762"/>
    <lineage>
        <taxon>Bacteria</taxon>
        <taxon>Bacillati</taxon>
        <taxon>Bacillota</taxon>
        <taxon>Bacilli</taxon>
        <taxon>Bacillales</taxon>
        <taxon>Staphylococcaceae</taxon>
        <taxon>Staphylococcus</taxon>
    </lineage>
</organism>
<dbReference type="InterPro" id="IPR000055">
    <property type="entry name" value="Restrct_endonuc_typeI_TRD"/>
</dbReference>
<dbReference type="SUPFAM" id="SSF116734">
    <property type="entry name" value="DNA methylase specificity domain"/>
    <property type="match status" value="2"/>
</dbReference>
<dbReference type="Gene3D" id="3.90.220.20">
    <property type="entry name" value="DNA methylase specificity domains"/>
    <property type="match status" value="2"/>
</dbReference>
<dbReference type="InterPro" id="IPR052021">
    <property type="entry name" value="Type-I_RS_S_subunit"/>
</dbReference>
<dbReference type="PANTHER" id="PTHR30408">
    <property type="entry name" value="TYPE-1 RESTRICTION ENZYME ECOKI SPECIFICITY PROTEIN"/>
    <property type="match status" value="1"/>
</dbReference>
<sequence>MNGDTLLARITPCLENGKTAYVDILDENEIAFGSTEFFVLRPKDNLMDSHFLYYLMRTNELRNTIIKSMTGTSGRQRAQKESILEYEFCLPSLKVQIAIAKLLKNLDDKIETNKKIIANLEELSQTLFKRWFVDFEFPDENGNPYKSSGGEMADSELGEKPINWDVAKLRSIVNIRTGYAFKSTEYVEQRQLPVLRTLNISKSNLLVTMNEIKYVPYQYLYIDKYKNYNLELFDTLLVTVGGSIGNLGLVTENNIPSLQNQNMWRFRSIKSNIGNTLVYQLILYVNSLVRNQTSGSAREFYTKKTFENFSLLLPKEDSYLYENINKYLENFGKKISDLNVEIEKLTQLRDTLLPKLMSGEIEMPDDIEVMEDELSI</sequence>
<keyword evidence="3" id="KW-0238">DNA-binding</keyword>
<gene>
    <name evidence="5" type="ORF">B9M88_04930</name>
</gene>
<dbReference type="Gene3D" id="1.10.287.1120">
    <property type="entry name" value="Bipartite methylase S protein"/>
    <property type="match status" value="1"/>
</dbReference>
<comment type="caution">
    <text evidence="5">The sequence shown here is derived from an EMBL/GenBank/DDBJ whole genome shotgun (WGS) entry which is preliminary data.</text>
</comment>
<reference evidence="5 6" key="1">
    <citation type="submission" date="2017-04" db="EMBL/GenBank/DDBJ databases">
        <title>Staphylococcus agnetis, a potential pathogen in the broiler production.</title>
        <authorList>
            <person name="Poulsen L."/>
        </authorList>
    </citation>
    <scope>NUCLEOTIDE SEQUENCE [LARGE SCALE GENOMIC DNA]</scope>
    <source>
        <strain evidence="5 6">723_310714_2_2_spleen</strain>
    </source>
</reference>
<feature type="domain" description="Type I restriction modification DNA specificity" evidence="4">
    <location>
        <begin position="16"/>
        <end position="122"/>
    </location>
</feature>
<evidence type="ECO:0000256" key="1">
    <source>
        <dbReference type="ARBA" id="ARBA00010923"/>
    </source>
</evidence>
<dbReference type="CDD" id="cd17260">
    <property type="entry name" value="RMtype1_S_EcoEI-TRD1-CR1_like"/>
    <property type="match status" value="1"/>
</dbReference>
<evidence type="ECO:0000256" key="3">
    <source>
        <dbReference type="ARBA" id="ARBA00023125"/>
    </source>
</evidence>
<dbReference type="Pfam" id="PF01420">
    <property type="entry name" value="Methylase_S"/>
    <property type="match status" value="2"/>
</dbReference>
<protein>
    <recommendedName>
        <fullName evidence="4">Type I restriction modification DNA specificity domain-containing protein</fullName>
    </recommendedName>
</protein>
<evidence type="ECO:0000313" key="5">
    <source>
        <dbReference type="EMBL" id="OTW31277.1"/>
    </source>
</evidence>
<accession>A0ABX3Z2W8</accession>
<keyword evidence="2" id="KW-0680">Restriction system</keyword>
<proteinExistence type="inferred from homology"/>
<keyword evidence="6" id="KW-1185">Reference proteome</keyword>